<dbReference type="CDD" id="cd05233">
    <property type="entry name" value="SDR_c"/>
    <property type="match status" value="1"/>
</dbReference>
<evidence type="ECO:0000313" key="3">
    <source>
        <dbReference type="EMBL" id="KDR38569.1"/>
    </source>
</evidence>
<evidence type="ECO:0000313" key="4">
    <source>
        <dbReference type="Proteomes" id="UP000027466"/>
    </source>
</evidence>
<organism evidence="3 4">
    <name type="scientific">Caballeronia glathei</name>
    <dbReference type="NCBI Taxonomy" id="60547"/>
    <lineage>
        <taxon>Bacteria</taxon>
        <taxon>Pseudomonadati</taxon>
        <taxon>Pseudomonadota</taxon>
        <taxon>Betaproteobacteria</taxon>
        <taxon>Burkholderiales</taxon>
        <taxon>Burkholderiaceae</taxon>
        <taxon>Caballeronia</taxon>
    </lineage>
</organism>
<dbReference type="Gene3D" id="3.40.50.720">
    <property type="entry name" value="NAD(P)-binding Rossmann-like Domain"/>
    <property type="match status" value="1"/>
</dbReference>
<dbReference type="InterPro" id="IPR020904">
    <property type="entry name" value="Sc_DH/Rdtase_CS"/>
</dbReference>
<gene>
    <name evidence="3" type="ORF">BG61_39255</name>
</gene>
<evidence type="ECO:0000256" key="2">
    <source>
        <dbReference type="ARBA" id="ARBA00023002"/>
    </source>
</evidence>
<dbReference type="InterPro" id="IPR002347">
    <property type="entry name" value="SDR_fam"/>
</dbReference>
<dbReference type="InterPro" id="IPR036291">
    <property type="entry name" value="NAD(P)-bd_dom_sf"/>
</dbReference>
<keyword evidence="4" id="KW-1185">Reference proteome</keyword>
<name>A0A069PFG4_9BURK</name>
<comment type="similarity">
    <text evidence="1">Belongs to the short-chain dehydrogenases/reductases (SDR) family.</text>
</comment>
<protein>
    <submittedName>
        <fullName evidence="3">Short-chain dehydrogenase</fullName>
    </submittedName>
</protein>
<accession>A0A069PFG4</accession>
<dbReference type="STRING" id="60547.GCA_000751215_05720"/>
<dbReference type="PRINTS" id="PR00081">
    <property type="entry name" value="GDHRDH"/>
</dbReference>
<dbReference type="FunFam" id="3.40.50.720:FF:000084">
    <property type="entry name" value="Short-chain dehydrogenase reductase"/>
    <property type="match status" value="1"/>
</dbReference>
<dbReference type="PANTHER" id="PTHR24321">
    <property type="entry name" value="DEHYDROGENASES, SHORT CHAIN"/>
    <property type="match status" value="1"/>
</dbReference>
<dbReference type="PRINTS" id="PR00080">
    <property type="entry name" value="SDRFAMILY"/>
</dbReference>
<dbReference type="PANTHER" id="PTHR24321:SF8">
    <property type="entry name" value="ESTRADIOL 17-BETA-DEHYDROGENASE 8-RELATED"/>
    <property type="match status" value="1"/>
</dbReference>
<keyword evidence="2" id="KW-0560">Oxidoreductase</keyword>
<reference evidence="3 4" key="1">
    <citation type="submission" date="2014-03" db="EMBL/GenBank/DDBJ databases">
        <title>Draft Genome Sequences of Four Burkholderia Strains.</title>
        <authorList>
            <person name="Liu X.Y."/>
            <person name="Li C.X."/>
            <person name="Xu J.H."/>
        </authorList>
    </citation>
    <scope>NUCLEOTIDE SEQUENCE [LARGE SCALE GENOMIC DNA]</scope>
    <source>
        <strain evidence="3 4">DSM 50014</strain>
    </source>
</reference>
<comment type="caution">
    <text evidence="3">The sequence shown here is derived from an EMBL/GenBank/DDBJ whole genome shotgun (WGS) entry which is preliminary data.</text>
</comment>
<dbReference type="Proteomes" id="UP000027466">
    <property type="component" value="Unassembled WGS sequence"/>
</dbReference>
<dbReference type="Pfam" id="PF13561">
    <property type="entry name" value="adh_short_C2"/>
    <property type="match status" value="1"/>
</dbReference>
<dbReference type="SUPFAM" id="SSF51735">
    <property type="entry name" value="NAD(P)-binding Rossmann-fold domains"/>
    <property type="match status" value="1"/>
</dbReference>
<dbReference type="GO" id="GO:0016491">
    <property type="term" value="F:oxidoreductase activity"/>
    <property type="evidence" value="ECO:0007669"/>
    <property type="project" value="UniProtKB-KW"/>
</dbReference>
<dbReference type="NCBIfam" id="NF005559">
    <property type="entry name" value="PRK07231.1"/>
    <property type="match status" value="1"/>
</dbReference>
<dbReference type="AlphaFoldDB" id="A0A069PFG4"/>
<sequence>MQLIFEADTVHPGAPRPAQAPVWRGIIAHNNGDGRVKQRLSGKRIIITGAVNNIGKAAVVAFLEEGAKVVIGDIDAERGATAAAELGPNVRFVAVDVSREESVAAFIDAGAQWLGGLDVLAQNAGVMTSGNITNLDAAAFDRVFAVNVRGLFFGAKYAVPHLRKSGGGSIINTASLAGKRGQPGLTVYSASKGAVIAFGTTLALELAPSNIRVNTICPGWVDTAFNDPIVGFMGGRATQDDKVATFVPLGRQGTPAEIAPLFVFLASDESSYVNAQALLADGGAFNS</sequence>
<dbReference type="PROSITE" id="PS00061">
    <property type="entry name" value="ADH_SHORT"/>
    <property type="match status" value="1"/>
</dbReference>
<evidence type="ECO:0000256" key="1">
    <source>
        <dbReference type="ARBA" id="ARBA00006484"/>
    </source>
</evidence>
<proteinExistence type="inferred from homology"/>
<dbReference type="EMBL" id="JFHC01000084">
    <property type="protein sequence ID" value="KDR38569.1"/>
    <property type="molecule type" value="Genomic_DNA"/>
</dbReference>